<evidence type="ECO:0000313" key="1">
    <source>
        <dbReference type="EMBL" id="UWX56103.1"/>
    </source>
</evidence>
<protein>
    <recommendedName>
        <fullName evidence="3">TupA-like ATPgrasp</fullName>
    </recommendedName>
</protein>
<dbReference type="Proteomes" id="UP001059209">
    <property type="component" value="Chromosome"/>
</dbReference>
<dbReference type="EMBL" id="CP104205">
    <property type="protein sequence ID" value="UWX56103.1"/>
    <property type="molecule type" value="Genomic_DNA"/>
</dbReference>
<keyword evidence="2" id="KW-1185">Reference proteome</keyword>
<name>A0ABY5YB54_9FLAO</name>
<gene>
    <name evidence="1" type="ORF">NYZ99_07315</name>
</gene>
<sequence length="147" mass="17932">MWRDKWVIKYNFWKSRQKSLNLKNPQTLNEKINWLKLYDRRPIQTQCADKYEVRKYVEERIGEDYLVPLYFQTTNPDELIPENIPDIPCIIKANHDSSGGVFVHDKDTLDYAELRNNFKKRLKKNYYHSNKEWQYKNIVPELLSKNY</sequence>
<evidence type="ECO:0000313" key="2">
    <source>
        <dbReference type="Proteomes" id="UP001059209"/>
    </source>
</evidence>
<reference evidence="1" key="1">
    <citation type="submission" date="2022-09" db="EMBL/GenBank/DDBJ databases">
        <title>Maribacter litopenaei sp. nov., isolated from the intestinal tract of the Pacific White Shrimp, Litopenaeus vannamei.</title>
        <authorList>
            <person name="Kim S.Y."/>
            <person name="Hwang C.Y."/>
        </authorList>
    </citation>
    <scope>NUCLEOTIDE SEQUENCE</scope>
    <source>
        <strain evidence="1">HL-LV01</strain>
    </source>
</reference>
<evidence type="ECO:0008006" key="3">
    <source>
        <dbReference type="Google" id="ProtNLM"/>
    </source>
</evidence>
<proteinExistence type="predicted"/>
<accession>A0ABY5YB54</accession>
<organism evidence="1 2">
    <name type="scientific">Maribacter litopenaei</name>
    <dbReference type="NCBI Taxonomy" id="2976127"/>
    <lineage>
        <taxon>Bacteria</taxon>
        <taxon>Pseudomonadati</taxon>
        <taxon>Bacteroidota</taxon>
        <taxon>Flavobacteriia</taxon>
        <taxon>Flavobacteriales</taxon>
        <taxon>Flavobacteriaceae</taxon>
        <taxon>Maribacter</taxon>
    </lineage>
</organism>
<dbReference type="InterPro" id="IPR029465">
    <property type="entry name" value="ATPgrasp_TupA"/>
</dbReference>
<dbReference type="Pfam" id="PF14305">
    <property type="entry name" value="ATPgrasp_TupA"/>
    <property type="match status" value="1"/>
</dbReference>